<feature type="transmembrane region" description="Helical" evidence="6">
    <location>
        <begin position="12"/>
        <end position="32"/>
    </location>
</feature>
<evidence type="ECO:0000256" key="3">
    <source>
        <dbReference type="ARBA" id="ARBA00018392"/>
    </source>
</evidence>
<evidence type="ECO:0000256" key="2">
    <source>
        <dbReference type="ARBA" id="ARBA00004613"/>
    </source>
</evidence>
<protein>
    <recommendedName>
        <fullName evidence="3">Phospholipase D</fullName>
    </recommendedName>
    <alternativeName>
        <fullName evidence="5">Choline phosphatase</fullName>
    </alternativeName>
</protein>
<keyword evidence="6" id="KW-1133">Transmembrane helix</keyword>
<dbReference type="SMART" id="SM00155">
    <property type="entry name" value="PLDc"/>
    <property type="match status" value="2"/>
</dbReference>
<proteinExistence type="predicted"/>
<evidence type="ECO:0000256" key="4">
    <source>
        <dbReference type="ARBA" id="ARBA00022525"/>
    </source>
</evidence>
<sequence>MAGRKAGYWPDVLKYVAVAIAAGLVTLAAINLTPEPRVIRTIVPHRFDAADPQFVQSMSSYSQGQMFEQNAVQTLVNGDEIFPAMLQAIGAAQTSIDMETYIYWSGSVGYAFATALAAKAREGVEVRVLVDWLGSLPFDENLIHIMTSAGVRFQRYRPIYWYTLDRVNNRTHRKLLIVDGRVAFTGGVGIADNWLGDARDPNEWRDTHYQIQGPSVAAFQAAFAENWLETVGETLQGEKFYPPPEPAGALSAQLILSSQPNGSEDMELMMLAAIAAAKDHLRIGMAYFVPDEIAVQQILDARKRGVAVDVIVPNSLTDVPIVRKGSRHFWGQLLEAGVRIYEFQPTMYHPKLLIVDDVWASFGSTNLDERSLRLNDEASLNVYGKDFAQTQIDLFNEDLKRSRQISLAEWQARPMSEKV</sequence>
<dbReference type="CDD" id="cd09110">
    <property type="entry name" value="PLDc_CLS_1"/>
    <property type="match status" value="1"/>
</dbReference>
<dbReference type="InterPro" id="IPR001736">
    <property type="entry name" value="PLipase_D/transphosphatidylase"/>
</dbReference>
<comment type="function">
    <text evidence="1">Could be a virulence factor.</text>
</comment>
<keyword evidence="9" id="KW-1185">Reference proteome</keyword>
<feature type="non-terminal residue" evidence="8">
    <location>
        <position position="419"/>
    </location>
</feature>
<keyword evidence="6" id="KW-0472">Membrane</keyword>
<dbReference type="SUPFAM" id="SSF56024">
    <property type="entry name" value="Phospholipase D/nuclease"/>
    <property type="match status" value="2"/>
</dbReference>
<dbReference type="RefSeq" id="WP_337097774.1">
    <property type="nucleotide sequence ID" value="NZ_JAPYKO010000078.1"/>
</dbReference>
<accession>A0ABU8KPR1</accession>
<evidence type="ECO:0000313" key="8">
    <source>
        <dbReference type="EMBL" id="MEI9407095.1"/>
    </source>
</evidence>
<dbReference type="PROSITE" id="PS50035">
    <property type="entry name" value="PLD"/>
    <property type="match status" value="2"/>
</dbReference>
<evidence type="ECO:0000259" key="7">
    <source>
        <dbReference type="PROSITE" id="PS50035"/>
    </source>
</evidence>
<dbReference type="Gene3D" id="3.30.870.10">
    <property type="entry name" value="Endonuclease Chain A"/>
    <property type="match status" value="2"/>
</dbReference>
<evidence type="ECO:0000256" key="6">
    <source>
        <dbReference type="SAM" id="Phobius"/>
    </source>
</evidence>
<dbReference type="PANTHER" id="PTHR21248:SF22">
    <property type="entry name" value="PHOSPHOLIPASE D"/>
    <property type="match status" value="1"/>
</dbReference>
<dbReference type="PANTHER" id="PTHR21248">
    <property type="entry name" value="CARDIOLIPIN SYNTHASE"/>
    <property type="match status" value="1"/>
</dbReference>
<dbReference type="Pfam" id="PF13091">
    <property type="entry name" value="PLDc_2"/>
    <property type="match status" value="2"/>
</dbReference>
<name>A0ABU8KPR1_9HYPH</name>
<evidence type="ECO:0000256" key="1">
    <source>
        <dbReference type="ARBA" id="ARBA00003145"/>
    </source>
</evidence>
<keyword evidence="6" id="KW-0812">Transmembrane</keyword>
<feature type="domain" description="PLD phosphodiesterase" evidence="7">
    <location>
        <begin position="344"/>
        <end position="371"/>
    </location>
</feature>
<gene>
    <name evidence="8" type="ORF">O7A05_33930</name>
</gene>
<dbReference type="Proteomes" id="UP001366503">
    <property type="component" value="Unassembled WGS sequence"/>
</dbReference>
<keyword evidence="4" id="KW-0964">Secreted</keyword>
<organism evidence="8 9">
    <name type="scientific">Mesorhizobium argentiipisi</name>
    <dbReference type="NCBI Taxonomy" id="3015175"/>
    <lineage>
        <taxon>Bacteria</taxon>
        <taxon>Pseudomonadati</taxon>
        <taxon>Pseudomonadota</taxon>
        <taxon>Alphaproteobacteria</taxon>
        <taxon>Hyphomicrobiales</taxon>
        <taxon>Phyllobacteriaceae</taxon>
        <taxon>Mesorhizobium</taxon>
    </lineage>
</organism>
<dbReference type="EMBL" id="JAPYKO010000078">
    <property type="protein sequence ID" value="MEI9407095.1"/>
    <property type="molecule type" value="Genomic_DNA"/>
</dbReference>
<comment type="subcellular location">
    <subcellularLocation>
        <location evidence="2">Secreted</location>
    </subcellularLocation>
</comment>
<comment type="caution">
    <text evidence="8">The sequence shown here is derived from an EMBL/GenBank/DDBJ whole genome shotgun (WGS) entry which is preliminary data.</text>
</comment>
<reference evidence="8 9" key="1">
    <citation type="submission" date="2022-12" db="EMBL/GenBank/DDBJ databases">
        <authorList>
            <person name="Muema E."/>
        </authorList>
    </citation>
    <scope>NUCLEOTIDE SEQUENCE [LARGE SCALE GENOMIC DNA]</scope>
    <source>
        <strain evidence="9">1330</strain>
    </source>
</reference>
<evidence type="ECO:0000256" key="5">
    <source>
        <dbReference type="ARBA" id="ARBA00029594"/>
    </source>
</evidence>
<dbReference type="CDD" id="cd09159">
    <property type="entry name" value="PLDc_ybhO_like_2"/>
    <property type="match status" value="1"/>
</dbReference>
<feature type="domain" description="PLD phosphodiesterase" evidence="7">
    <location>
        <begin position="167"/>
        <end position="194"/>
    </location>
</feature>
<evidence type="ECO:0000313" key="9">
    <source>
        <dbReference type="Proteomes" id="UP001366503"/>
    </source>
</evidence>
<dbReference type="InterPro" id="IPR025202">
    <property type="entry name" value="PLD-like_dom"/>
</dbReference>